<evidence type="ECO:0000256" key="1">
    <source>
        <dbReference type="SAM" id="MobiDB-lite"/>
    </source>
</evidence>
<dbReference type="InterPro" id="IPR010090">
    <property type="entry name" value="Phage_tape_meas"/>
</dbReference>
<organism evidence="3">
    <name type="scientific">Candidatus Kentrum sp. LFY</name>
    <dbReference type="NCBI Taxonomy" id="2126342"/>
    <lineage>
        <taxon>Bacteria</taxon>
        <taxon>Pseudomonadati</taxon>
        <taxon>Pseudomonadota</taxon>
        <taxon>Gammaproteobacteria</taxon>
        <taxon>Candidatus Kentrum</taxon>
    </lineage>
</organism>
<protein>
    <submittedName>
        <fullName evidence="3">Phage-related minor tail protein</fullName>
    </submittedName>
</protein>
<gene>
    <name evidence="3" type="ORF">BECKLFY1418A_GA0070994_101326</name>
</gene>
<reference evidence="3" key="1">
    <citation type="submission" date="2019-02" db="EMBL/GenBank/DDBJ databases">
        <authorList>
            <person name="Gruber-Vodicka R. H."/>
            <person name="Seah K. B. B."/>
        </authorList>
    </citation>
    <scope>NUCLEOTIDE SEQUENCE</scope>
    <source>
        <strain evidence="3">BECK_M6</strain>
    </source>
</reference>
<accession>A0A450UEE4</accession>
<dbReference type="EMBL" id="CAADFH010000013">
    <property type="protein sequence ID" value="VFJ90817.1"/>
    <property type="molecule type" value="Genomic_DNA"/>
</dbReference>
<feature type="region of interest" description="Disordered" evidence="1">
    <location>
        <begin position="40"/>
        <end position="64"/>
    </location>
</feature>
<dbReference type="Pfam" id="PF10145">
    <property type="entry name" value="PhageMin_Tail"/>
    <property type="match status" value="1"/>
</dbReference>
<evidence type="ECO:0000313" key="3">
    <source>
        <dbReference type="EMBL" id="VFJ90817.1"/>
    </source>
</evidence>
<name>A0A450UEE4_9GAMM</name>
<sequence>MTSTVDVELRLRAKDSASRGIKAVADTSVSSAARARSATERAAKRGSDAVHAATSRQQRDHKRLASARDRLGIRSERVIQREIRRTEAAYRRLSAAGTLSFREQAIAADKVRRRVTKLTNEMGRLTRAQRAMGAGRGVAVGAAGVAAAGYAVKGAATRSMSFDERLAHMANTAFAERDISGRKLGKRMLESAINRSVGKGGGGTRDQAAEALDAMIASNAVSAKEAMAMLPKLMRSSVSSDTDAQILAQIAVRAKQTFGISADRLHNVLNMALTAGQAGGFELKDMAKWLPQQMAMATMSGMSGRAGFAKLVSLNQAAAITAGSKDEAGNNVKNLLAKIASRDTAKQAEKFGIDLPAYLQRKRAQGVDSVSAFGQLVDRTVAGRADYKALQTKLDKVETDTERRTVLESMASIAQGAGVGQLIQDQQAMMALVGMMNNRQYMKNVLTKVREADVADGGAIDANYALISETSAFRLRKAQQQKEIGQKMVMDKLTPAISSAANAFAELTEKHPLLVGATTLATTALTALAGAAGIASFSMGSKGGKGVTGGGGIRSAAARMRGGAIGKKALAVGKTGGIAGVSAMAGSYALGKVAGEDSAISRYGGSALSGAALGATVGSAIPVVGTMIGAGVGAAGGVLFEGIKDLLKPDDKKPAKVDAKLSVGLAPGLVLNGQKMSADGPADVTVETGNLWGGAP</sequence>
<proteinExistence type="predicted"/>
<dbReference type="AlphaFoldDB" id="A0A450UEE4"/>
<evidence type="ECO:0000259" key="2">
    <source>
        <dbReference type="Pfam" id="PF10145"/>
    </source>
</evidence>
<feature type="domain" description="Phage tail tape measure protein" evidence="2">
    <location>
        <begin position="204"/>
        <end position="397"/>
    </location>
</feature>